<gene>
    <name evidence="2" type="ORF">FD12_GL002338</name>
</gene>
<keyword evidence="3" id="KW-1185">Reference proteome</keyword>
<dbReference type="Proteomes" id="UP000051977">
    <property type="component" value="Unassembled WGS sequence"/>
</dbReference>
<name>A0ABR5PDL6_9LACO</name>
<accession>A0ABR5PDL6</accession>
<evidence type="ECO:0000313" key="3">
    <source>
        <dbReference type="Proteomes" id="UP000051977"/>
    </source>
</evidence>
<proteinExistence type="predicted"/>
<evidence type="ECO:0000313" key="2">
    <source>
        <dbReference type="EMBL" id="KRL16981.1"/>
    </source>
</evidence>
<keyword evidence="1" id="KW-0812">Transmembrane</keyword>
<dbReference type="EMBL" id="AZEI01000048">
    <property type="protein sequence ID" value="KRL16981.1"/>
    <property type="molecule type" value="Genomic_DNA"/>
</dbReference>
<organism evidence="2 3">
    <name type="scientific">Lentilactobacillus rapi DSM 19907 = JCM 15042</name>
    <dbReference type="NCBI Taxonomy" id="1423795"/>
    <lineage>
        <taxon>Bacteria</taxon>
        <taxon>Bacillati</taxon>
        <taxon>Bacillota</taxon>
        <taxon>Bacilli</taxon>
        <taxon>Lactobacillales</taxon>
        <taxon>Lactobacillaceae</taxon>
        <taxon>Lentilactobacillus</taxon>
    </lineage>
</organism>
<keyword evidence="1" id="KW-0472">Membrane</keyword>
<sequence>MLWLLVIVTLVAALVGLLIKVHFKLNQLSVKGYFPFLILSSSICLTIYIISILQQNTY</sequence>
<reference evidence="2 3" key="1">
    <citation type="journal article" date="2015" name="Genome Announc.">
        <title>Expanding the biotechnology potential of lactobacilli through comparative genomics of 213 strains and associated genera.</title>
        <authorList>
            <person name="Sun Z."/>
            <person name="Harris H.M."/>
            <person name="McCann A."/>
            <person name="Guo C."/>
            <person name="Argimon S."/>
            <person name="Zhang W."/>
            <person name="Yang X."/>
            <person name="Jeffery I.B."/>
            <person name="Cooney J.C."/>
            <person name="Kagawa T.F."/>
            <person name="Liu W."/>
            <person name="Song Y."/>
            <person name="Salvetti E."/>
            <person name="Wrobel A."/>
            <person name="Rasinkangas P."/>
            <person name="Parkhill J."/>
            <person name="Rea M.C."/>
            <person name="O'Sullivan O."/>
            <person name="Ritari J."/>
            <person name="Douillard F.P."/>
            <person name="Paul Ross R."/>
            <person name="Yang R."/>
            <person name="Briner A.E."/>
            <person name="Felis G.E."/>
            <person name="de Vos W.M."/>
            <person name="Barrangou R."/>
            <person name="Klaenhammer T.R."/>
            <person name="Caufield P.W."/>
            <person name="Cui Y."/>
            <person name="Zhang H."/>
            <person name="O'Toole P.W."/>
        </authorList>
    </citation>
    <scope>NUCLEOTIDE SEQUENCE [LARGE SCALE GENOMIC DNA]</scope>
    <source>
        <strain evidence="2 3">DSM 19907</strain>
    </source>
</reference>
<evidence type="ECO:0000256" key="1">
    <source>
        <dbReference type="SAM" id="Phobius"/>
    </source>
</evidence>
<keyword evidence="1" id="KW-1133">Transmembrane helix</keyword>
<feature type="transmembrane region" description="Helical" evidence="1">
    <location>
        <begin position="33"/>
        <end position="53"/>
    </location>
</feature>
<comment type="caution">
    <text evidence="2">The sequence shown here is derived from an EMBL/GenBank/DDBJ whole genome shotgun (WGS) entry which is preliminary data.</text>
</comment>
<protein>
    <submittedName>
        <fullName evidence="2">Uncharacterized protein</fullName>
    </submittedName>
</protein>